<dbReference type="CDD" id="cd00082">
    <property type="entry name" value="HisKA"/>
    <property type="match status" value="1"/>
</dbReference>
<reference evidence="8 9" key="1">
    <citation type="submission" date="2021-12" db="EMBL/GenBank/DDBJ databases">
        <title>Genome seq of p7.</title>
        <authorList>
            <person name="Seo T."/>
        </authorList>
    </citation>
    <scope>NUCLEOTIDE SEQUENCE [LARGE SCALE GENOMIC DNA]</scope>
    <source>
        <strain evidence="8 9">P7</strain>
    </source>
</reference>
<evidence type="ECO:0000256" key="5">
    <source>
        <dbReference type="SAM" id="Phobius"/>
    </source>
</evidence>
<dbReference type="InterPro" id="IPR011006">
    <property type="entry name" value="CheY-like_superfamily"/>
</dbReference>
<dbReference type="Pfam" id="PF17158">
    <property type="entry name" value="MASE4"/>
    <property type="match status" value="1"/>
</dbReference>
<evidence type="ECO:0000256" key="3">
    <source>
        <dbReference type="ARBA" id="ARBA00022553"/>
    </source>
</evidence>
<dbReference type="Proteomes" id="UP001201463">
    <property type="component" value="Unassembled WGS sequence"/>
</dbReference>
<dbReference type="EMBL" id="JAJTWT010000001">
    <property type="protein sequence ID" value="MCE4535762.1"/>
    <property type="molecule type" value="Genomic_DNA"/>
</dbReference>
<dbReference type="InterPro" id="IPR003661">
    <property type="entry name" value="HisK_dim/P_dom"/>
</dbReference>
<dbReference type="InterPro" id="IPR036890">
    <property type="entry name" value="HATPase_C_sf"/>
</dbReference>
<comment type="catalytic activity">
    <reaction evidence="1">
        <text>ATP + protein L-histidine = ADP + protein N-phospho-L-histidine.</text>
        <dbReference type="EC" id="2.7.13.3"/>
    </reaction>
</comment>
<organism evidence="8 9">
    <name type="scientific">Pelomonas caseinilytica</name>
    <dbReference type="NCBI Taxonomy" id="2906763"/>
    <lineage>
        <taxon>Bacteria</taxon>
        <taxon>Pseudomonadati</taxon>
        <taxon>Pseudomonadota</taxon>
        <taxon>Betaproteobacteria</taxon>
        <taxon>Burkholderiales</taxon>
        <taxon>Sphaerotilaceae</taxon>
        <taxon>Roseateles</taxon>
    </lineage>
</organism>
<evidence type="ECO:0000313" key="9">
    <source>
        <dbReference type="Proteomes" id="UP001201463"/>
    </source>
</evidence>
<keyword evidence="9" id="KW-1185">Reference proteome</keyword>
<feature type="transmembrane region" description="Helical" evidence="5">
    <location>
        <begin position="154"/>
        <end position="172"/>
    </location>
</feature>
<dbReference type="RefSeq" id="WP_233388450.1">
    <property type="nucleotide sequence ID" value="NZ_JAJTWT010000001.1"/>
</dbReference>
<keyword evidence="8" id="KW-0067">ATP-binding</keyword>
<dbReference type="Gene3D" id="3.30.565.10">
    <property type="entry name" value="Histidine kinase-like ATPase, C-terminal domain"/>
    <property type="match status" value="1"/>
</dbReference>
<sequence>MIFDVAHQEATARQRRTVALLCLGVGLSVLLALPVASRRLESMPHIAGIYGASAAMIDLATFWLLLSSQRPSRPLRVVAAAYLYAGLMAVLHVLTFPGALLQEESILGNGNVASWLFIAWRTGFPAFILWAVCCEIRVPGSAAAGAARREAPPALMAVGVAAVSLLAALAAAEVPSLVPGPLGPQFSLLSSAGAYAGAVVSGVTLALIYRHGLTWRALYVWLMLVLVSETAGIWLSTYSGGRYTVAWYGARAEGLLASAIVLVLLASHIRELQSRLSTAVVELSERTDALQAEIQHRERAERMLVQSQKLEAVGQLAAGLAHDINNFMQVVGIRAELMRRRVGDVVEADVAVIQRNVRKAENLTRQLLLFSGRRQLQSRTVWLQRSLPAFLEGFKPVLGDRLEVRLDLPAAAWPVFVDPTELDIALANLLTNARDATPPGGRVTVRVANQAAEGVRGEQVCVEIQDEGQGIPAATLERVFEPFFTTKEPGKGSGLGLSQVYAFVRGSGGEIVIDSLVGRGTTVRMSFPRHAVATESGPDEPSAATAPSPGSVVLLVDDNPDVLEATSALLQQAGLAARTAASAAQAVALLDGGLRPDMLVSDIVMPGGMDGLGLAQLARQRLPSLRIVLATGYSSAAADARAQGFTVLRKPYESARLLTALQEPAGGVTAA</sequence>
<dbReference type="Pfam" id="PF00072">
    <property type="entry name" value="Response_reg"/>
    <property type="match status" value="1"/>
</dbReference>
<dbReference type="InterPro" id="IPR003594">
    <property type="entry name" value="HATPase_dom"/>
</dbReference>
<keyword evidence="8" id="KW-0547">Nucleotide-binding</keyword>
<dbReference type="PROSITE" id="PS50109">
    <property type="entry name" value="HIS_KIN"/>
    <property type="match status" value="1"/>
</dbReference>
<name>A0ABS8X979_9BURK</name>
<feature type="transmembrane region" description="Helical" evidence="5">
    <location>
        <begin position="192"/>
        <end position="209"/>
    </location>
</feature>
<feature type="transmembrane region" description="Helical" evidence="5">
    <location>
        <begin position="48"/>
        <end position="66"/>
    </location>
</feature>
<feature type="domain" description="Response regulatory" evidence="7">
    <location>
        <begin position="552"/>
        <end position="665"/>
    </location>
</feature>
<dbReference type="InterPro" id="IPR001789">
    <property type="entry name" value="Sig_transdc_resp-reg_receiver"/>
</dbReference>
<dbReference type="Gene3D" id="1.10.287.130">
    <property type="match status" value="1"/>
</dbReference>
<dbReference type="SMART" id="SM00448">
    <property type="entry name" value="REC"/>
    <property type="match status" value="1"/>
</dbReference>
<dbReference type="InterPro" id="IPR033424">
    <property type="entry name" value="MASE4"/>
</dbReference>
<dbReference type="SUPFAM" id="SSF52172">
    <property type="entry name" value="CheY-like"/>
    <property type="match status" value="1"/>
</dbReference>
<dbReference type="Gene3D" id="3.40.50.2300">
    <property type="match status" value="1"/>
</dbReference>
<feature type="domain" description="Histidine kinase" evidence="6">
    <location>
        <begin position="319"/>
        <end position="531"/>
    </location>
</feature>
<dbReference type="Pfam" id="PF02518">
    <property type="entry name" value="HATPase_c"/>
    <property type="match status" value="1"/>
</dbReference>
<gene>
    <name evidence="8" type="ORF">LXT12_00610</name>
</gene>
<keyword evidence="5" id="KW-0812">Transmembrane</keyword>
<dbReference type="SUPFAM" id="SSF55874">
    <property type="entry name" value="ATPase domain of HSP90 chaperone/DNA topoisomerase II/histidine kinase"/>
    <property type="match status" value="1"/>
</dbReference>
<evidence type="ECO:0000256" key="4">
    <source>
        <dbReference type="PROSITE-ProRule" id="PRU00169"/>
    </source>
</evidence>
<dbReference type="PANTHER" id="PTHR43065:SF42">
    <property type="entry name" value="TWO-COMPONENT SENSOR PPRA"/>
    <property type="match status" value="1"/>
</dbReference>
<keyword evidence="3 4" id="KW-0597">Phosphoprotein</keyword>
<evidence type="ECO:0000259" key="7">
    <source>
        <dbReference type="PROSITE" id="PS50110"/>
    </source>
</evidence>
<evidence type="ECO:0000256" key="1">
    <source>
        <dbReference type="ARBA" id="ARBA00000085"/>
    </source>
</evidence>
<evidence type="ECO:0000256" key="2">
    <source>
        <dbReference type="ARBA" id="ARBA00012438"/>
    </source>
</evidence>
<dbReference type="PROSITE" id="PS50110">
    <property type="entry name" value="RESPONSE_REGULATORY"/>
    <property type="match status" value="1"/>
</dbReference>
<proteinExistence type="predicted"/>
<feature type="transmembrane region" description="Helical" evidence="5">
    <location>
        <begin position="78"/>
        <end position="100"/>
    </location>
</feature>
<dbReference type="EC" id="2.7.13.3" evidence="2"/>
<evidence type="ECO:0000259" key="6">
    <source>
        <dbReference type="PROSITE" id="PS50109"/>
    </source>
</evidence>
<feature type="transmembrane region" description="Helical" evidence="5">
    <location>
        <begin position="112"/>
        <end position="133"/>
    </location>
</feature>
<comment type="caution">
    <text evidence="8">The sequence shown here is derived from an EMBL/GenBank/DDBJ whole genome shotgun (WGS) entry which is preliminary data.</text>
</comment>
<dbReference type="SUPFAM" id="SSF47384">
    <property type="entry name" value="Homodimeric domain of signal transducing histidine kinase"/>
    <property type="match status" value="1"/>
</dbReference>
<accession>A0ABS8X979</accession>
<feature type="transmembrane region" description="Helical" evidence="5">
    <location>
        <begin position="18"/>
        <end position="36"/>
    </location>
</feature>
<keyword evidence="5" id="KW-1133">Transmembrane helix</keyword>
<dbReference type="PANTHER" id="PTHR43065">
    <property type="entry name" value="SENSOR HISTIDINE KINASE"/>
    <property type="match status" value="1"/>
</dbReference>
<dbReference type="SMART" id="SM00387">
    <property type="entry name" value="HATPase_c"/>
    <property type="match status" value="1"/>
</dbReference>
<feature type="modified residue" description="4-aspartylphosphate" evidence="4">
    <location>
        <position position="602"/>
    </location>
</feature>
<dbReference type="InterPro" id="IPR005467">
    <property type="entry name" value="His_kinase_dom"/>
</dbReference>
<dbReference type="InterPro" id="IPR004358">
    <property type="entry name" value="Sig_transdc_His_kin-like_C"/>
</dbReference>
<protein>
    <recommendedName>
        <fullName evidence="2">histidine kinase</fullName>
        <ecNumber evidence="2">2.7.13.3</ecNumber>
    </recommendedName>
</protein>
<dbReference type="InterPro" id="IPR036097">
    <property type="entry name" value="HisK_dim/P_sf"/>
</dbReference>
<keyword evidence="5" id="KW-0472">Membrane</keyword>
<evidence type="ECO:0000313" key="8">
    <source>
        <dbReference type="EMBL" id="MCE4535762.1"/>
    </source>
</evidence>
<feature type="transmembrane region" description="Helical" evidence="5">
    <location>
        <begin position="218"/>
        <end position="239"/>
    </location>
</feature>
<dbReference type="GO" id="GO:0005524">
    <property type="term" value="F:ATP binding"/>
    <property type="evidence" value="ECO:0007669"/>
    <property type="project" value="UniProtKB-KW"/>
</dbReference>
<dbReference type="PRINTS" id="PR00344">
    <property type="entry name" value="BCTRLSENSOR"/>
</dbReference>